<organism evidence="2 3">
    <name type="scientific">Lolium multiflorum</name>
    <name type="common">Italian ryegrass</name>
    <name type="synonym">Lolium perenne subsp. multiflorum</name>
    <dbReference type="NCBI Taxonomy" id="4521"/>
    <lineage>
        <taxon>Eukaryota</taxon>
        <taxon>Viridiplantae</taxon>
        <taxon>Streptophyta</taxon>
        <taxon>Embryophyta</taxon>
        <taxon>Tracheophyta</taxon>
        <taxon>Spermatophyta</taxon>
        <taxon>Magnoliopsida</taxon>
        <taxon>Liliopsida</taxon>
        <taxon>Poales</taxon>
        <taxon>Poaceae</taxon>
        <taxon>BOP clade</taxon>
        <taxon>Pooideae</taxon>
        <taxon>Poodae</taxon>
        <taxon>Poeae</taxon>
        <taxon>Poeae Chloroplast Group 2 (Poeae type)</taxon>
        <taxon>Loliodinae</taxon>
        <taxon>Loliinae</taxon>
        <taxon>Lolium</taxon>
    </lineage>
</organism>
<reference evidence="2" key="1">
    <citation type="submission" date="2023-07" db="EMBL/GenBank/DDBJ databases">
        <title>A chromosome-level genome assembly of Lolium multiflorum.</title>
        <authorList>
            <person name="Chen Y."/>
            <person name="Copetti D."/>
            <person name="Kolliker R."/>
            <person name="Studer B."/>
        </authorList>
    </citation>
    <scope>NUCLEOTIDE SEQUENCE</scope>
    <source>
        <strain evidence="2">02402/16</strain>
        <tissue evidence="2">Leaf</tissue>
    </source>
</reference>
<gene>
    <name evidence="2" type="ORF">QYE76_061563</name>
</gene>
<proteinExistence type="predicted"/>
<sequence>MPSPDRRAHEEVAEAELGRQQHQRSREGIKDAKDAGRVRFEVRDAVEHAAARELALCGKQIMTPQEEDRALAARTEKRRAPRRDAAGKPPPGHPAGTLEWNPHAYRPPASSEIHGCGGEWAASPGLLGW</sequence>
<name>A0AAD8W5B3_LOLMU</name>
<dbReference type="AlphaFoldDB" id="A0AAD8W5B3"/>
<feature type="region of interest" description="Disordered" evidence="1">
    <location>
        <begin position="1"/>
        <end position="36"/>
    </location>
</feature>
<evidence type="ECO:0000313" key="3">
    <source>
        <dbReference type="Proteomes" id="UP001231189"/>
    </source>
</evidence>
<accession>A0AAD8W5B3</accession>
<evidence type="ECO:0000256" key="1">
    <source>
        <dbReference type="SAM" id="MobiDB-lite"/>
    </source>
</evidence>
<evidence type="ECO:0000313" key="2">
    <source>
        <dbReference type="EMBL" id="KAK1643758.1"/>
    </source>
</evidence>
<feature type="region of interest" description="Disordered" evidence="1">
    <location>
        <begin position="64"/>
        <end position="119"/>
    </location>
</feature>
<protein>
    <submittedName>
        <fullName evidence="2">Uncharacterized protein</fullName>
    </submittedName>
</protein>
<feature type="compositionally biased region" description="Basic and acidic residues" evidence="1">
    <location>
        <begin position="66"/>
        <end position="75"/>
    </location>
</feature>
<dbReference type="Proteomes" id="UP001231189">
    <property type="component" value="Unassembled WGS sequence"/>
</dbReference>
<comment type="caution">
    <text evidence="2">The sequence shown here is derived from an EMBL/GenBank/DDBJ whole genome shotgun (WGS) entry which is preliminary data.</text>
</comment>
<keyword evidence="3" id="KW-1185">Reference proteome</keyword>
<dbReference type="EMBL" id="JAUUTY010000004">
    <property type="protein sequence ID" value="KAK1643758.1"/>
    <property type="molecule type" value="Genomic_DNA"/>
</dbReference>